<dbReference type="GO" id="GO:0008422">
    <property type="term" value="F:beta-glucosidase activity"/>
    <property type="evidence" value="ECO:0007669"/>
    <property type="project" value="UniProtKB-EC"/>
</dbReference>
<dbReference type="InterPro" id="IPR036881">
    <property type="entry name" value="Glyco_hydro_3_C_sf"/>
</dbReference>
<dbReference type="Pfam" id="PF14310">
    <property type="entry name" value="Fn3-like"/>
    <property type="match status" value="1"/>
</dbReference>
<dbReference type="FunFam" id="2.60.40.10:FF:000495">
    <property type="entry name" value="Periplasmic beta-glucosidase"/>
    <property type="match status" value="1"/>
</dbReference>
<dbReference type="PRINTS" id="PR00133">
    <property type="entry name" value="GLHYDRLASE3"/>
</dbReference>
<dbReference type="GO" id="GO:0030245">
    <property type="term" value="P:cellulose catabolic process"/>
    <property type="evidence" value="ECO:0007669"/>
    <property type="project" value="UniProtKB-UniPathway"/>
</dbReference>
<evidence type="ECO:0000259" key="7">
    <source>
        <dbReference type="PROSITE" id="PS51820"/>
    </source>
</evidence>
<dbReference type="InterPro" id="IPR013783">
    <property type="entry name" value="Ig-like_fold"/>
</dbReference>
<evidence type="ECO:0000256" key="5">
    <source>
        <dbReference type="ARBA" id="ARBA00023295"/>
    </source>
</evidence>
<dbReference type="InterPro" id="IPR011658">
    <property type="entry name" value="PA14_dom"/>
</dbReference>
<dbReference type="InterPro" id="IPR037524">
    <property type="entry name" value="PA14/GLEYA"/>
</dbReference>
<dbReference type="SMART" id="SM00758">
    <property type="entry name" value="PA14"/>
    <property type="match status" value="1"/>
</dbReference>
<dbReference type="Gene3D" id="2.60.40.10">
    <property type="entry name" value="Immunoglobulins"/>
    <property type="match status" value="1"/>
</dbReference>
<dbReference type="InterPro" id="IPR002772">
    <property type="entry name" value="Glyco_hydro_3_C"/>
</dbReference>
<keyword evidence="6" id="KW-0624">Polysaccharide degradation</keyword>
<gene>
    <name evidence="8" type="ORF">SAMEA4029009_CIC11G00000000475</name>
</gene>
<dbReference type="InterPro" id="IPR019800">
    <property type="entry name" value="Glyco_hydro_3_AS"/>
</dbReference>
<comment type="similarity">
    <text evidence="2 6">Belongs to the glycosyl hydrolase 3 family.</text>
</comment>
<keyword evidence="4 6" id="KW-0378">Hydrolase</keyword>
<dbReference type="UniPathway" id="UPA00696"/>
<dbReference type="InterPro" id="IPR026891">
    <property type="entry name" value="Fn3-like"/>
</dbReference>
<evidence type="ECO:0000256" key="3">
    <source>
        <dbReference type="ARBA" id="ARBA00012744"/>
    </source>
</evidence>
<dbReference type="SUPFAM" id="SSF51445">
    <property type="entry name" value="(Trans)glycosidases"/>
    <property type="match status" value="1"/>
</dbReference>
<evidence type="ECO:0000256" key="4">
    <source>
        <dbReference type="ARBA" id="ARBA00022801"/>
    </source>
</evidence>
<evidence type="ECO:0000313" key="8">
    <source>
        <dbReference type="EMBL" id="SGZ53324.1"/>
    </source>
</evidence>
<accession>A0A1L0D9X2</accession>
<evidence type="ECO:0000256" key="6">
    <source>
        <dbReference type="RuleBase" id="RU361161"/>
    </source>
</evidence>
<reference evidence="8 9" key="1">
    <citation type="submission" date="2016-10" db="EMBL/GenBank/DDBJ databases">
        <authorList>
            <person name="de Groot N.N."/>
        </authorList>
    </citation>
    <scope>NUCLEOTIDE SEQUENCE [LARGE SCALE GENOMIC DNA]</scope>
    <source>
        <strain evidence="8 9">PYCC 4715</strain>
    </source>
</reference>
<dbReference type="Gene3D" id="3.40.50.1700">
    <property type="entry name" value="Glycoside hydrolase family 3 C-terminal domain"/>
    <property type="match status" value="1"/>
</dbReference>
<dbReference type="PANTHER" id="PTHR42715">
    <property type="entry name" value="BETA-GLUCOSIDASE"/>
    <property type="match status" value="1"/>
</dbReference>
<dbReference type="Pfam" id="PF07691">
    <property type="entry name" value="PA14"/>
    <property type="match status" value="1"/>
</dbReference>
<dbReference type="Gene3D" id="2.60.120.260">
    <property type="entry name" value="Galactose-binding domain-like"/>
    <property type="match status" value="1"/>
</dbReference>
<feature type="domain" description="PA14" evidence="7">
    <location>
        <begin position="400"/>
        <end position="557"/>
    </location>
</feature>
<dbReference type="EC" id="3.2.1.21" evidence="3 6"/>
<name>A0A1L0D9X2_9ASCO</name>
<evidence type="ECO:0000313" key="9">
    <source>
        <dbReference type="Proteomes" id="UP000182259"/>
    </source>
</evidence>
<dbReference type="SUPFAM" id="SSF52279">
    <property type="entry name" value="Beta-D-glucan exohydrolase, C-terminal domain"/>
    <property type="match status" value="1"/>
</dbReference>
<dbReference type="EMBL" id="LT635766">
    <property type="protein sequence ID" value="SGZ53324.1"/>
    <property type="molecule type" value="Genomic_DNA"/>
</dbReference>
<dbReference type="InterPro" id="IPR050288">
    <property type="entry name" value="Cellulose_deg_GH3"/>
</dbReference>
<dbReference type="AlphaFoldDB" id="A0A1L0D9X2"/>
<dbReference type="PROSITE" id="PS51820">
    <property type="entry name" value="PA14"/>
    <property type="match status" value="1"/>
</dbReference>
<sequence>MAEIDVDYVLSELTLQEKVGLISGADLWHTYAVPRLGVPSVRVSDGPNGVRGTKIFKGIPAACFTCGTGLASTFNKELLQQAGGLMAEEAKHKSAHAILGPTTNMQRGPLGGRGFESFSEDPHLAAMASIAVVKGIQENDIAATIKHFVCNDLEHQREASNSIVSERALREIYLEPFRLAVKHANPAAFMTSYNKVNGVHVSQLRRYMEEILRGEWGWDGLIMSDWSGVYTDRDAIQNGLDLEMPGPSPYRSFASLNQMIKSQELKIMDLDARVKKVLEFVKWCARSNLPERGPEDADNNTLETQALLRKIACESIVLMKNEDEVLPLKKSDKIAIIGPNAKVAQYCGGGSASLNSYYTTNPFESIAEKLEVEPKYTIGCEAHKMLPPYSLSKGIKNPETKELGFLCEYYTEPSDSSTRKKIDEKHFDEETLYLFDYKNDKIIGGKFWVDIQGEFTPEEDADYQFSLFVCGTAKLFIDDVLVVDNWTDQKRGEFLFGLGTIEEKNTFSFKANKTYKIRIEYGSVKTSKIIGPAELGGVMRLGMNKIIDGGEEIARAAEIAKSVDKVVLVIGLNKEWESEGYDRPNMKLPLLTDELVKAVVRANPNTVIVNQSGTPVEMPWLADVKCLVQAWYGGSEGGNAIADVLFGDHNPSGKLSLSWPHKNSDNPAYLNFKTAKGRVLYGEDIYIGYRYYEKLEKEVAFPFGHGLSYTLFSYSELESSVDEEKNLLSVSFKLTNTGSIDGGEAVQIYLSQVDPTFDRPVKELKAFEKVFLKAGESTIVKTELSLKDSVSYFDEYYEKWNMEKGTYQVLVGGSSQGNFLTSKFDVKKEKLWTGL</sequence>
<dbReference type="Gene3D" id="3.20.20.300">
    <property type="entry name" value="Glycoside hydrolase, family 3, N-terminal domain"/>
    <property type="match status" value="1"/>
</dbReference>
<proteinExistence type="inferred from homology"/>
<evidence type="ECO:0000256" key="1">
    <source>
        <dbReference type="ARBA" id="ARBA00000448"/>
    </source>
</evidence>
<dbReference type="SMART" id="SM01217">
    <property type="entry name" value="Fn3_like"/>
    <property type="match status" value="1"/>
</dbReference>
<organism evidence="8 9">
    <name type="scientific">Sungouiella intermedia</name>
    <dbReference type="NCBI Taxonomy" id="45354"/>
    <lineage>
        <taxon>Eukaryota</taxon>
        <taxon>Fungi</taxon>
        <taxon>Dikarya</taxon>
        <taxon>Ascomycota</taxon>
        <taxon>Saccharomycotina</taxon>
        <taxon>Pichiomycetes</taxon>
        <taxon>Metschnikowiaceae</taxon>
        <taxon>Sungouiella</taxon>
    </lineage>
</organism>
<dbReference type="PROSITE" id="PS00775">
    <property type="entry name" value="GLYCOSYL_HYDROL_F3"/>
    <property type="match status" value="1"/>
</dbReference>
<keyword evidence="5 6" id="KW-0326">Glycosidase</keyword>
<dbReference type="PANTHER" id="PTHR42715:SF27">
    <property type="entry name" value="BETA-GLUCOSIDASE-RELATED"/>
    <property type="match status" value="1"/>
</dbReference>
<dbReference type="InterPro" id="IPR036962">
    <property type="entry name" value="Glyco_hydro_3_N_sf"/>
</dbReference>
<keyword evidence="6" id="KW-0119">Carbohydrate metabolism</keyword>
<dbReference type="Pfam" id="PF00933">
    <property type="entry name" value="Glyco_hydro_3"/>
    <property type="match status" value="1"/>
</dbReference>
<dbReference type="Proteomes" id="UP000182259">
    <property type="component" value="Chromosome III"/>
</dbReference>
<evidence type="ECO:0000256" key="2">
    <source>
        <dbReference type="ARBA" id="ARBA00005336"/>
    </source>
</evidence>
<dbReference type="InterPro" id="IPR001764">
    <property type="entry name" value="Glyco_hydro_3_N"/>
</dbReference>
<comment type="pathway">
    <text evidence="6">Glycan metabolism; cellulose degradation.</text>
</comment>
<dbReference type="FunFam" id="3.20.20.300:FF:000006">
    <property type="entry name" value="Beta-glucosidase H"/>
    <property type="match status" value="1"/>
</dbReference>
<dbReference type="Pfam" id="PF01915">
    <property type="entry name" value="Glyco_hydro_3_C"/>
    <property type="match status" value="1"/>
</dbReference>
<comment type="catalytic activity">
    <reaction evidence="1 6">
        <text>Hydrolysis of terminal, non-reducing beta-D-glucosyl residues with release of beta-D-glucose.</text>
        <dbReference type="EC" id="3.2.1.21"/>
    </reaction>
</comment>
<dbReference type="InterPro" id="IPR017853">
    <property type="entry name" value="GH"/>
</dbReference>
<protein>
    <recommendedName>
        <fullName evidence="3 6">beta-glucosidase</fullName>
        <ecNumber evidence="3 6">3.2.1.21</ecNumber>
    </recommendedName>
</protein>